<dbReference type="PANTHER" id="PTHR10869">
    <property type="entry name" value="PROLYL 4-HYDROXYLASE ALPHA SUBUNIT"/>
    <property type="match status" value="1"/>
</dbReference>
<dbReference type="Pfam" id="PF13640">
    <property type="entry name" value="2OG-FeII_Oxy_3"/>
    <property type="match status" value="1"/>
</dbReference>
<evidence type="ECO:0000256" key="4">
    <source>
        <dbReference type="ARBA" id="ARBA00022824"/>
    </source>
</evidence>
<evidence type="ECO:0000256" key="2">
    <source>
        <dbReference type="ARBA" id="ARBA00004648"/>
    </source>
</evidence>
<dbReference type="STRING" id="564608.C1N7U4"/>
<dbReference type="InterPro" id="IPR006620">
    <property type="entry name" value="Pro_4_hyd_alph"/>
</dbReference>
<keyword evidence="3" id="KW-0479">Metal-binding</keyword>
<dbReference type="Proteomes" id="UP000001876">
    <property type="component" value="Unassembled WGS sequence"/>
</dbReference>
<dbReference type="PANTHER" id="PTHR10869:SF246">
    <property type="entry name" value="TRANSMEMBRANE PROLYL 4-HYDROXYLASE"/>
    <property type="match status" value="1"/>
</dbReference>
<evidence type="ECO:0000256" key="11">
    <source>
        <dbReference type="SAM" id="MobiDB-lite"/>
    </source>
</evidence>
<evidence type="ECO:0000256" key="7">
    <source>
        <dbReference type="ARBA" id="ARBA00023004"/>
    </source>
</evidence>
<dbReference type="InterPro" id="IPR019734">
    <property type="entry name" value="TPR_rpt"/>
</dbReference>
<dbReference type="PROSITE" id="PS50005">
    <property type="entry name" value="TPR"/>
    <property type="match status" value="1"/>
</dbReference>
<dbReference type="RefSeq" id="XP_003064151.1">
    <property type="nucleotide sequence ID" value="XM_003064105.1"/>
</dbReference>
<dbReference type="Gene3D" id="2.60.120.620">
    <property type="entry name" value="q2cbj1_9rhob like domain"/>
    <property type="match status" value="1"/>
</dbReference>
<dbReference type="OrthoDB" id="420380at2759"/>
<dbReference type="EMBL" id="GG663750">
    <property type="protein sequence ID" value="EEH51773.1"/>
    <property type="molecule type" value="Genomic_DNA"/>
</dbReference>
<evidence type="ECO:0000313" key="14">
    <source>
        <dbReference type="EMBL" id="EEH51773.1"/>
    </source>
</evidence>
<feature type="signal peptide" evidence="12">
    <location>
        <begin position="1"/>
        <end position="21"/>
    </location>
</feature>
<proteinExistence type="predicted"/>
<dbReference type="GO" id="GO:0005506">
    <property type="term" value="F:iron ion binding"/>
    <property type="evidence" value="ECO:0007669"/>
    <property type="project" value="InterPro"/>
</dbReference>
<feature type="domain" description="Fe2OG dioxygenase" evidence="13">
    <location>
        <begin position="293"/>
        <end position="416"/>
    </location>
</feature>
<keyword evidence="6" id="KW-0560">Oxidoreductase</keyword>
<dbReference type="InterPro" id="IPR044862">
    <property type="entry name" value="Pro_4_hyd_alph_FE2OG_OXY"/>
</dbReference>
<dbReference type="SUPFAM" id="SSF48452">
    <property type="entry name" value="TPR-like"/>
    <property type="match status" value="1"/>
</dbReference>
<reference evidence="14 15" key="1">
    <citation type="journal article" date="2009" name="Science">
        <title>Green evolution and dynamic adaptations revealed by genomes of the marine picoeukaryotes Micromonas.</title>
        <authorList>
            <person name="Worden A.Z."/>
            <person name="Lee J.H."/>
            <person name="Mock T."/>
            <person name="Rouze P."/>
            <person name="Simmons M.P."/>
            <person name="Aerts A.L."/>
            <person name="Allen A.E."/>
            <person name="Cuvelier M.L."/>
            <person name="Derelle E."/>
            <person name="Everett M.V."/>
            <person name="Foulon E."/>
            <person name="Grimwood J."/>
            <person name="Gundlach H."/>
            <person name="Henrissat B."/>
            <person name="Napoli C."/>
            <person name="McDonald S.M."/>
            <person name="Parker M.S."/>
            <person name="Rombauts S."/>
            <person name="Salamov A."/>
            <person name="Von Dassow P."/>
            <person name="Badger J.H."/>
            <person name="Coutinho P.M."/>
            <person name="Demir E."/>
            <person name="Dubchak I."/>
            <person name="Gentemann C."/>
            <person name="Eikrem W."/>
            <person name="Gready J.E."/>
            <person name="John U."/>
            <person name="Lanier W."/>
            <person name="Lindquist E.A."/>
            <person name="Lucas S."/>
            <person name="Mayer K.F."/>
            <person name="Moreau H."/>
            <person name="Not F."/>
            <person name="Otillar R."/>
            <person name="Panaud O."/>
            <person name="Pangilinan J."/>
            <person name="Paulsen I."/>
            <person name="Piegu B."/>
            <person name="Poliakov A."/>
            <person name="Robbens S."/>
            <person name="Schmutz J."/>
            <person name="Toulza E."/>
            <person name="Wyss T."/>
            <person name="Zelensky A."/>
            <person name="Zhou K."/>
            <person name="Armbrust E.V."/>
            <person name="Bhattacharya D."/>
            <person name="Goodenough U.W."/>
            <person name="Van de Peer Y."/>
            <person name="Grigoriev I.V."/>
        </authorList>
    </citation>
    <scope>NUCLEOTIDE SEQUENCE [LARGE SCALE GENOMIC DNA]</scope>
    <source>
        <strain evidence="14 15">CCMP1545</strain>
    </source>
</reference>
<dbReference type="SMART" id="SM00702">
    <property type="entry name" value="P4Hc"/>
    <property type="match status" value="1"/>
</dbReference>
<feature type="chain" id="PRO_5002912423" evidence="12">
    <location>
        <begin position="22"/>
        <end position="433"/>
    </location>
</feature>
<evidence type="ECO:0000256" key="1">
    <source>
        <dbReference type="ARBA" id="ARBA00001961"/>
    </source>
</evidence>
<dbReference type="PROSITE" id="PS51471">
    <property type="entry name" value="FE2OG_OXY"/>
    <property type="match status" value="1"/>
</dbReference>
<keyword evidence="4" id="KW-0256">Endoplasmic reticulum</keyword>
<dbReference type="Pfam" id="PF13414">
    <property type="entry name" value="TPR_11"/>
    <property type="match status" value="1"/>
</dbReference>
<dbReference type="InterPro" id="IPR011990">
    <property type="entry name" value="TPR-like_helical_dom_sf"/>
</dbReference>
<dbReference type="GO" id="GO:0031418">
    <property type="term" value="F:L-ascorbic acid binding"/>
    <property type="evidence" value="ECO:0007669"/>
    <property type="project" value="InterPro"/>
</dbReference>
<evidence type="ECO:0000256" key="9">
    <source>
        <dbReference type="ARBA" id="ARBA00049169"/>
    </source>
</evidence>
<comment type="subcellular location">
    <subcellularLocation>
        <location evidence="2">Endoplasmic reticulum membrane</location>
        <topology evidence="2">Single-pass type II membrane protein</topology>
    </subcellularLocation>
</comment>
<dbReference type="eggNOG" id="KOG1591">
    <property type="taxonomic scope" value="Eukaryota"/>
</dbReference>
<organism evidence="15">
    <name type="scientific">Micromonas pusilla (strain CCMP1545)</name>
    <name type="common">Picoplanktonic green alga</name>
    <dbReference type="NCBI Taxonomy" id="564608"/>
    <lineage>
        <taxon>Eukaryota</taxon>
        <taxon>Viridiplantae</taxon>
        <taxon>Chlorophyta</taxon>
        <taxon>Mamiellophyceae</taxon>
        <taxon>Mamiellales</taxon>
        <taxon>Mamiellaceae</taxon>
        <taxon>Micromonas</taxon>
    </lineage>
</organism>
<sequence length="433" mass="46660">MRAPLRVVLLLLLCVSTNARASSSDDDRARLVRAFQNALATHERGDASDALREYEAILADASARPHLSAKAEAILRTNAGGILYQRGNVDASRAHFKRATELDPSHAEARVNLANLLSEDVGSHEDALTHAREAVRLRPDHAKSHHLLGNVLQHLGQDIEAALRFKTAETLAAGDAAANAPAGIFQIRATEVGETKPWISPDGRELTVRTISVTPPVFRVEGFVTEREREAVIRKAAPEMRESRTVADGGKAGPTRRRKSETAWLVTHGDDALEALSTRATALLNLSADVAAAEERVQVLRYEKGGYFDVHHESTAFLRRFATVLYYLSGPGEGNGGHTAFPLGPHGEGTGEGTVVATAGNVTAACEGGVRAAPVPGDAIFFYNFGVNGRVDANAMHAACEVTGGTKWAANHWFNLAERRRRSPPPPPRDELR</sequence>
<dbReference type="GO" id="GO:0004656">
    <property type="term" value="F:procollagen-proline 4-dioxygenase activity"/>
    <property type="evidence" value="ECO:0007669"/>
    <property type="project" value="UniProtKB-EC"/>
</dbReference>
<dbReference type="AlphaFoldDB" id="C1N7U4"/>
<dbReference type="GO" id="GO:0005789">
    <property type="term" value="C:endoplasmic reticulum membrane"/>
    <property type="evidence" value="ECO:0007669"/>
    <property type="project" value="UniProtKB-SubCell"/>
</dbReference>
<dbReference type="Gene3D" id="1.25.40.10">
    <property type="entry name" value="Tetratricopeptide repeat domain"/>
    <property type="match status" value="2"/>
</dbReference>
<evidence type="ECO:0000313" key="15">
    <source>
        <dbReference type="Proteomes" id="UP000001876"/>
    </source>
</evidence>
<dbReference type="InterPro" id="IPR045054">
    <property type="entry name" value="P4HA-like"/>
</dbReference>
<evidence type="ECO:0000256" key="12">
    <source>
        <dbReference type="SAM" id="SignalP"/>
    </source>
</evidence>
<protein>
    <submittedName>
        <fullName evidence="14">Predicted protein</fullName>
    </submittedName>
</protein>
<dbReference type="InterPro" id="IPR005123">
    <property type="entry name" value="Oxoglu/Fe-dep_dioxygenase_dom"/>
</dbReference>
<dbReference type="SMART" id="SM00028">
    <property type="entry name" value="TPR"/>
    <property type="match status" value="3"/>
</dbReference>
<keyword evidence="5" id="KW-0223">Dioxygenase</keyword>
<evidence type="ECO:0000256" key="6">
    <source>
        <dbReference type="ARBA" id="ARBA00023002"/>
    </source>
</evidence>
<comment type="cofactor">
    <cofactor evidence="1">
        <name>L-ascorbate</name>
        <dbReference type="ChEBI" id="CHEBI:38290"/>
    </cofactor>
</comment>
<evidence type="ECO:0000256" key="3">
    <source>
        <dbReference type="ARBA" id="ARBA00022723"/>
    </source>
</evidence>
<evidence type="ECO:0000256" key="5">
    <source>
        <dbReference type="ARBA" id="ARBA00022964"/>
    </source>
</evidence>
<name>C1N7U4_MICPC</name>
<feature type="region of interest" description="Disordered" evidence="11">
    <location>
        <begin position="240"/>
        <end position="260"/>
    </location>
</feature>
<feature type="repeat" description="TPR" evidence="10">
    <location>
        <begin position="73"/>
        <end position="106"/>
    </location>
</feature>
<dbReference type="KEGG" id="mpp:MICPUCDRAFT_49069"/>
<dbReference type="GeneID" id="9689412"/>
<evidence type="ECO:0000259" key="13">
    <source>
        <dbReference type="PROSITE" id="PS51471"/>
    </source>
</evidence>
<keyword evidence="7" id="KW-0408">Iron</keyword>
<gene>
    <name evidence="14" type="ORF">MICPUCDRAFT_49069</name>
</gene>
<keyword evidence="12" id="KW-0732">Signal</keyword>
<evidence type="ECO:0000256" key="10">
    <source>
        <dbReference type="PROSITE-ProRule" id="PRU00339"/>
    </source>
</evidence>
<accession>C1N7U4</accession>
<keyword evidence="15" id="KW-1185">Reference proteome</keyword>
<evidence type="ECO:0000256" key="8">
    <source>
        <dbReference type="ARBA" id="ARBA00023180"/>
    </source>
</evidence>
<keyword evidence="8" id="KW-0325">Glycoprotein</keyword>
<keyword evidence="10" id="KW-0802">TPR repeat</keyword>
<comment type="catalytic activity">
    <reaction evidence="9">
        <text>L-prolyl-[collagen] + 2-oxoglutarate + O2 = trans-4-hydroxy-L-prolyl-[collagen] + succinate + CO2</text>
        <dbReference type="Rhea" id="RHEA:18945"/>
        <dbReference type="Rhea" id="RHEA-COMP:11676"/>
        <dbReference type="Rhea" id="RHEA-COMP:11680"/>
        <dbReference type="ChEBI" id="CHEBI:15379"/>
        <dbReference type="ChEBI" id="CHEBI:16526"/>
        <dbReference type="ChEBI" id="CHEBI:16810"/>
        <dbReference type="ChEBI" id="CHEBI:30031"/>
        <dbReference type="ChEBI" id="CHEBI:50342"/>
        <dbReference type="ChEBI" id="CHEBI:61965"/>
        <dbReference type="EC" id="1.14.11.2"/>
    </reaction>
</comment>